<accession>A0A7K7SC45</accession>
<evidence type="ECO:0000256" key="11">
    <source>
        <dbReference type="ARBA" id="ARBA00023242"/>
    </source>
</evidence>
<keyword evidence="9" id="KW-0804">Transcription</keyword>
<gene>
    <name evidence="14" type="primary">Creb3l4</name>
    <name evidence="14" type="ORF">NESACU_R16358</name>
</gene>
<keyword evidence="2" id="KW-0256">Endoplasmic reticulum</keyword>
<feature type="coiled-coil region" evidence="12">
    <location>
        <begin position="36"/>
        <end position="63"/>
    </location>
</feature>
<keyword evidence="8" id="KW-0010">Activator</keyword>
<evidence type="ECO:0000256" key="5">
    <source>
        <dbReference type="ARBA" id="ARBA00023015"/>
    </source>
</evidence>
<keyword evidence="10" id="KW-0325">Glycoprotein</keyword>
<dbReference type="GO" id="GO:0000978">
    <property type="term" value="F:RNA polymerase II cis-regulatory region sequence-specific DNA binding"/>
    <property type="evidence" value="ECO:0007669"/>
    <property type="project" value="TreeGrafter"/>
</dbReference>
<evidence type="ECO:0000256" key="2">
    <source>
        <dbReference type="ARBA" id="ARBA00022824"/>
    </source>
</evidence>
<evidence type="ECO:0000256" key="13">
    <source>
        <dbReference type="SAM" id="MobiDB-lite"/>
    </source>
</evidence>
<organism evidence="14 15">
    <name type="scientific">Nesospiza acunhae</name>
    <dbReference type="NCBI Taxonomy" id="381881"/>
    <lineage>
        <taxon>Eukaryota</taxon>
        <taxon>Metazoa</taxon>
        <taxon>Chordata</taxon>
        <taxon>Craniata</taxon>
        <taxon>Vertebrata</taxon>
        <taxon>Euteleostomi</taxon>
        <taxon>Archelosauria</taxon>
        <taxon>Archosauria</taxon>
        <taxon>Dinosauria</taxon>
        <taxon>Saurischia</taxon>
        <taxon>Theropoda</taxon>
        <taxon>Coelurosauria</taxon>
        <taxon>Aves</taxon>
        <taxon>Neognathae</taxon>
        <taxon>Neoaves</taxon>
        <taxon>Telluraves</taxon>
        <taxon>Australaves</taxon>
        <taxon>Passeriformes</taxon>
        <taxon>Thraupidae</taxon>
        <taxon>Nesospiza</taxon>
    </lineage>
</organism>
<keyword evidence="3" id="KW-0735">Signal-anchor</keyword>
<keyword evidence="1" id="KW-0812">Transmembrane</keyword>
<feature type="non-terminal residue" evidence="14">
    <location>
        <position position="149"/>
    </location>
</feature>
<evidence type="ECO:0000313" key="15">
    <source>
        <dbReference type="Proteomes" id="UP000549091"/>
    </source>
</evidence>
<dbReference type="GO" id="GO:0000981">
    <property type="term" value="F:DNA-binding transcription factor activity, RNA polymerase II-specific"/>
    <property type="evidence" value="ECO:0007669"/>
    <property type="project" value="TreeGrafter"/>
</dbReference>
<evidence type="ECO:0000256" key="1">
    <source>
        <dbReference type="ARBA" id="ARBA00022692"/>
    </source>
</evidence>
<dbReference type="EMBL" id="VZSU01003044">
    <property type="protein sequence ID" value="NXA01292.1"/>
    <property type="molecule type" value="Genomic_DNA"/>
</dbReference>
<sequence length="149" mass="15983">PGVPVIPTLRLSRVCPLPGYCPSFCPGRAAACSTLNQELRKKVQELETSNGSLLRQLQALIKETSTKPAQTGTCVLVRPLRDPPGTLPVPLRCSRLPPLPQILFLSLGLILLPSSSPFRRDGNRDGLGPTGVISRNILTRREPAAAAES</sequence>
<evidence type="ECO:0000256" key="10">
    <source>
        <dbReference type="ARBA" id="ARBA00023180"/>
    </source>
</evidence>
<evidence type="ECO:0000256" key="9">
    <source>
        <dbReference type="ARBA" id="ARBA00023163"/>
    </source>
</evidence>
<keyword evidence="7" id="KW-0472">Membrane</keyword>
<name>A0A7K7SC45_9PASS</name>
<keyword evidence="4" id="KW-1133">Transmembrane helix</keyword>
<keyword evidence="5" id="KW-0805">Transcription regulation</keyword>
<dbReference type="PANTHER" id="PTHR45996">
    <property type="entry name" value="AGAP001464-PB"/>
    <property type="match status" value="1"/>
</dbReference>
<keyword evidence="11" id="KW-0539">Nucleus</keyword>
<keyword evidence="6" id="KW-0238">DNA-binding</keyword>
<proteinExistence type="predicted"/>
<dbReference type="PANTHER" id="PTHR45996:SF2">
    <property type="entry name" value="CYCLIC AMP-RESPONSIVE ELEMENT-BINDING PROTEIN 3-LIKE PROTEIN 4"/>
    <property type="match status" value="1"/>
</dbReference>
<evidence type="ECO:0000256" key="8">
    <source>
        <dbReference type="ARBA" id="ARBA00023159"/>
    </source>
</evidence>
<evidence type="ECO:0000256" key="12">
    <source>
        <dbReference type="SAM" id="Coils"/>
    </source>
</evidence>
<keyword evidence="15" id="KW-1185">Reference proteome</keyword>
<evidence type="ECO:0000256" key="3">
    <source>
        <dbReference type="ARBA" id="ARBA00022968"/>
    </source>
</evidence>
<evidence type="ECO:0000256" key="6">
    <source>
        <dbReference type="ARBA" id="ARBA00023125"/>
    </source>
</evidence>
<evidence type="ECO:0000256" key="7">
    <source>
        <dbReference type="ARBA" id="ARBA00023136"/>
    </source>
</evidence>
<evidence type="ECO:0000256" key="4">
    <source>
        <dbReference type="ARBA" id="ARBA00022989"/>
    </source>
</evidence>
<dbReference type="GO" id="GO:0005634">
    <property type="term" value="C:nucleus"/>
    <property type="evidence" value="ECO:0007669"/>
    <property type="project" value="TreeGrafter"/>
</dbReference>
<feature type="region of interest" description="Disordered" evidence="13">
    <location>
        <begin position="119"/>
        <end position="149"/>
    </location>
</feature>
<evidence type="ECO:0000313" key="14">
    <source>
        <dbReference type="EMBL" id="NXA01292.1"/>
    </source>
</evidence>
<dbReference type="AlphaFoldDB" id="A0A7K7SC45"/>
<feature type="non-terminal residue" evidence="14">
    <location>
        <position position="1"/>
    </location>
</feature>
<dbReference type="Proteomes" id="UP000549091">
    <property type="component" value="Unassembled WGS sequence"/>
</dbReference>
<reference evidence="14 15" key="1">
    <citation type="submission" date="2019-09" db="EMBL/GenBank/DDBJ databases">
        <title>Bird 10,000 Genomes (B10K) Project - Family phase.</title>
        <authorList>
            <person name="Zhang G."/>
        </authorList>
    </citation>
    <scope>NUCLEOTIDE SEQUENCE [LARGE SCALE GENOMIC DNA]</scope>
    <source>
        <strain evidence="14">OUT-0053</strain>
        <tissue evidence="14">Muscle</tissue>
    </source>
</reference>
<dbReference type="InterPro" id="IPR051381">
    <property type="entry name" value="CREB_ATF_subfamily"/>
</dbReference>
<comment type="caution">
    <text evidence="14">The sequence shown here is derived from an EMBL/GenBank/DDBJ whole genome shotgun (WGS) entry which is preliminary data.</text>
</comment>
<keyword evidence="12" id="KW-0175">Coiled coil</keyword>
<protein>
    <submittedName>
        <fullName evidence="14">CR3L4 protein</fullName>
    </submittedName>
</protein>